<evidence type="ECO:0000256" key="5">
    <source>
        <dbReference type="ARBA" id="ARBA00022692"/>
    </source>
</evidence>
<dbReference type="Proteomes" id="UP000029914">
    <property type="component" value="Chromosome"/>
</dbReference>
<dbReference type="EMBL" id="CP006764">
    <property type="protein sequence ID" value="AIT60561.1"/>
    <property type="molecule type" value="Genomic_DNA"/>
</dbReference>
<evidence type="ECO:0000256" key="9">
    <source>
        <dbReference type="ARBA" id="ARBA00023303"/>
    </source>
</evidence>
<keyword evidence="5 10" id="KW-0812">Transmembrane</keyword>
<dbReference type="AlphaFoldDB" id="A0A097IEK2"/>
<dbReference type="KEGG" id="cdo:CDOO_04340"/>
<evidence type="ECO:0000313" key="13">
    <source>
        <dbReference type="Proteomes" id="UP000029914"/>
    </source>
</evidence>
<dbReference type="PANTHER" id="PTHR30266">
    <property type="entry name" value="MECHANOSENSITIVE CHANNEL MSCL"/>
    <property type="match status" value="1"/>
</dbReference>
<keyword evidence="9 10" id="KW-0407">Ion channel</keyword>
<dbReference type="PANTHER" id="PTHR30266:SF2">
    <property type="entry name" value="LARGE-CONDUCTANCE MECHANOSENSITIVE CHANNEL"/>
    <property type="match status" value="1"/>
</dbReference>
<keyword evidence="13" id="KW-1185">Reference proteome</keyword>
<dbReference type="InterPro" id="IPR036019">
    <property type="entry name" value="MscL_channel"/>
</dbReference>
<comment type="similarity">
    <text evidence="2 10">Belongs to the MscL family.</text>
</comment>
<evidence type="ECO:0000256" key="3">
    <source>
        <dbReference type="ARBA" id="ARBA00022448"/>
    </source>
</evidence>
<dbReference type="PROSITE" id="PS01327">
    <property type="entry name" value="MSCL"/>
    <property type="match status" value="1"/>
</dbReference>
<dbReference type="NCBIfam" id="TIGR00220">
    <property type="entry name" value="mscL"/>
    <property type="match status" value="1"/>
</dbReference>
<dbReference type="SUPFAM" id="SSF81330">
    <property type="entry name" value="Gated mechanosensitive channel"/>
    <property type="match status" value="1"/>
</dbReference>
<reference evidence="12 13" key="1">
    <citation type="submission" date="2013-09" db="EMBL/GenBank/DDBJ databases">
        <title>Complete genome sequence of Corynebacterium doosanense CAU 212(T) (=DSM 45436(T)), isolated from activated sludge.</title>
        <authorList>
            <person name="Schaffert L."/>
            <person name="Albersmeier A."/>
            <person name="Kalinowski J."/>
            <person name="Ruckert C."/>
        </authorList>
    </citation>
    <scope>NUCLEOTIDE SEQUENCE [LARGE SCALE GENOMIC DNA]</scope>
    <source>
        <strain evidence="12 13">CAU 212</strain>
    </source>
</reference>
<evidence type="ECO:0000256" key="6">
    <source>
        <dbReference type="ARBA" id="ARBA00022989"/>
    </source>
</evidence>
<evidence type="ECO:0000256" key="8">
    <source>
        <dbReference type="ARBA" id="ARBA00023136"/>
    </source>
</evidence>
<dbReference type="InterPro" id="IPR001185">
    <property type="entry name" value="MS_channel"/>
</dbReference>
<feature type="region of interest" description="Disordered" evidence="11">
    <location>
        <begin position="131"/>
        <end position="152"/>
    </location>
</feature>
<dbReference type="InterPro" id="IPR019823">
    <property type="entry name" value="Mechanosensitive_channel_CS"/>
</dbReference>
<keyword evidence="7 10" id="KW-0406">Ion transport</keyword>
<dbReference type="GO" id="GO:0005886">
    <property type="term" value="C:plasma membrane"/>
    <property type="evidence" value="ECO:0007669"/>
    <property type="project" value="UniProtKB-SubCell"/>
</dbReference>
<dbReference type="HAMAP" id="MF_00115">
    <property type="entry name" value="MscL"/>
    <property type="match status" value="1"/>
</dbReference>
<accession>A0A097IEK2</accession>
<dbReference type="HOGENOM" id="CLU_095787_1_0_11"/>
<comment type="subunit">
    <text evidence="10">Homopentamer.</text>
</comment>
<feature type="transmembrane region" description="Helical" evidence="10">
    <location>
        <begin position="12"/>
        <end position="34"/>
    </location>
</feature>
<dbReference type="Gene3D" id="1.10.1200.120">
    <property type="entry name" value="Large-conductance mechanosensitive channel, MscL, domain 1"/>
    <property type="match status" value="1"/>
</dbReference>
<keyword evidence="6 10" id="KW-1133">Transmembrane helix</keyword>
<evidence type="ECO:0000256" key="10">
    <source>
        <dbReference type="HAMAP-Rule" id="MF_00115"/>
    </source>
</evidence>
<dbReference type="STRING" id="558173.CDOO_04340"/>
<dbReference type="Pfam" id="PF01741">
    <property type="entry name" value="MscL"/>
    <property type="match status" value="1"/>
</dbReference>
<dbReference type="GO" id="GO:0008381">
    <property type="term" value="F:mechanosensitive monoatomic ion channel activity"/>
    <property type="evidence" value="ECO:0007669"/>
    <property type="project" value="UniProtKB-UniRule"/>
</dbReference>
<dbReference type="InterPro" id="IPR037673">
    <property type="entry name" value="MSC/AndL"/>
</dbReference>
<keyword evidence="4 10" id="KW-1003">Cell membrane</keyword>
<comment type="function">
    <text evidence="10">Channel that opens in response to stretch forces in the membrane lipid bilayer. May participate in the regulation of osmotic pressure changes within the cell.</text>
</comment>
<sequence length="152" mass="15943">MLQGFKEFIMRGNVVDLAVGVVIGSAFATVVTALTDNFIAPLLALLGDPEVGGLAFQLRAGDEATTIDLGAFISALINFLLVAAVIYFLVVMPMNKVAAAQKRRQGIDPEAEDPTETELLSEIRDLLATNGAATTRGSIAPETGLGGTHRSE</sequence>
<organism evidence="12 13">
    <name type="scientific">Corynebacterium doosanense CAU 212 = DSM 45436</name>
    <dbReference type="NCBI Taxonomy" id="558173"/>
    <lineage>
        <taxon>Bacteria</taxon>
        <taxon>Bacillati</taxon>
        <taxon>Actinomycetota</taxon>
        <taxon>Actinomycetes</taxon>
        <taxon>Mycobacteriales</taxon>
        <taxon>Corynebacteriaceae</taxon>
        <taxon>Corynebacterium</taxon>
    </lineage>
</organism>
<proteinExistence type="inferred from homology"/>
<keyword evidence="8 10" id="KW-0472">Membrane</keyword>
<feature type="transmembrane region" description="Helical" evidence="10">
    <location>
        <begin position="69"/>
        <end position="94"/>
    </location>
</feature>
<dbReference type="eggNOG" id="COG1970">
    <property type="taxonomic scope" value="Bacteria"/>
</dbReference>
<evidence type="ECO:0000313" key="12">
    <source>
        <dbReference type="EMBL" id="AIT60561.1"/>
    </source>
</evidence>
<keyword evidence="3 10" id="KW-0813">Transport</keyword>
<dbReference type="OrthoDB" id="9810350at2"/>
<evidence type="ECO:0000256" key="7">
    <source>
        <dbReference type="ARBA" id="ARBA00023065"/>
    </source>
</evidence>
<evidence type="ECO:0000256" key="1">
    <source>
        <dbReference type="ARBA" id="ARBA00004651"/>
    </source>
</evidence>
<protein>
    <recommendedName>
        <fullName evidence="10">Large-conductance mechanosensitive channel</fullName>
    </recommendedName>
</protein>
<dbReference type="PRINTS" id="PR01264">
    <property type="entry name" value="MECHCHANNEL"/>
</dbReference>
<comment type="subcellular location">
    <subcellularLocation>
        <location evidence="1 10">Cell membrane</location>
        <topology evidence="1 10">Multi-pass membrane protein</topology>
    </subcellularLocation>
</comment>
<evidence type="ECO:0000256" key="2">
    <source>
        <dbReference type="ARBA" id="ARBA00007254"/>
    </source>
</evidence>
<dbReference type="RefSeq" id="WP_018021925.1">
    <property type="nucleotide sequence ID" value="NZ_AQUX01000004.1"/>
</dbReference>
<name>A0A097IEK2_9CORY</name>
<gene>
    <name evidence="10" type="primary">mscL</name>
    <name evidence="12" type="ORF">CDOO_04340</name>
</gene>
<evidence type="ECO:0000256" key="11">
    <source>
        <dbReference type="SAM" id="MobiDB-lite"/>
    </source>
</evidence>
<evidence type="ECO:0000256" key="4">
    <source>
        <dbReference type="ARBA" id="ARBA00022475"/>
    </source>
</evidence>